<evidence type="ECO:0000256" key="3">
    <source>
        <dbReference type="ARBA" id="ARBA00022737"/>
    </source>
</evidence>
<dbReference type="Proteomes" id="UP000039865">
    <property type="component" value="Unassembled WGS sequence"/>
</dbReference>
<keyword evidence="8" id="KW-0808">Transferase</keyword>
<dbReference type="GO" id="GO:0019706">
    <property type="term" value="F:protein-cysteine S-palmitoyltransferase activity"/>
    <property type="evidence" value="ECO:0007669"/>
    <property type="project" value="UniProtKB-EC"/>
</dbReference>
<accession>A0A078A2Y9</accession>
<feature type="region of interest" description="Disordered" evidence="9">
    <location>
        <begin position="560"/>
        <end position="585"/>
    </location>
</feature>
<keyword evidence="5 7" id="KW-0040">ANK repeat</keyword>
<evidence type="ECO:0000256" key="1">
    <source>
        <dbReference type="ARBA" id="ARBA00004141"/>
    </source>
</evidence>
<comment type="catalytic activity">
    <reaction evidence="8">
        <text>L-cysteinyl-[protein] + hexadecanoyl-CoA = S-hexadecanoyl-L-cysteinyl-[protein] + CoA</text>
        <dbReference type="Rhea" id="RHEA:36683"/>
        <dbReference type="Rhea" id="RHEA-COMP:10131"/>
        <dbReference type="Rhea" id="RHEA-COMP:11032"/>
        <dbReference type="ChEBI" id="CHEBI:29950"/>
        <dbReference type="ChEBI" id="CHEBI:57287"/>
        <dbReference type="ChEBI" id="CHEBI:57379"/>
        <dbReference type="ChEBI" id="CHEBI:74151"/>
        <dbReference type="EC" id="2.3.1.225"/>
    </reaction>
</comment>
<proteinExistence type="inferred from homology"/>
<dbReference type="Gene3D" id="1.25.40.20">
    <property type="entry name" value="Ankyrin repeat-containing domain"/>
    <property type="match status" value="2"/>
</dbReference>
<dbReference type="PANTHER" id="PTHR24161:SF85">
    <property type="entry name" value="PALMITOYLTRANSFERASE HIP14"/>
    <property type="match status" value="1"/>
</dbReference>
<feature type="compositionally biased region" description="Polar residues" evidence="9">
    <location>
        <begin position="572"/>
        <end position="581"/>
    </location>
</feature>
<dbReference type="EMBL" id="CCKQ01004699">
    <property type="protein sequence ID" value="CDW75853.1"/>
    <property type="molecule type" value="Genomic_DNA"/>
</dbReference>
<feature type="repeat" description="ANK" evidence="7">
    <location>
        <begin position="296"/>
        <end position="332"/>
    </location>
</feature>
<feature type="transmembrane region" description="Helical" evidence="8">
    <location>
        <begin position="524"/>
        <end position="550"/>
    </location>
</feature>
<comment type="subcellular location">
    <subcellularLocation>
        <location evidence="1">Membrane</location>
        <topology evidence="1">Multi-pass membrane protein</topology>
    </subcellularLocation>
</comment>
<dbReference type="PRINTS" id="PR01415">
    <property type="entry name" value="ANKYRIN"/>
</dbReference>
<evidence type="ECO:0000256" key="9">
    <source>
        <dbReference type="SAM" id="MobiDB-lite"/>
    </source>
</evidence>
<dbReference type="PROSITE" id="PS50216">
    <property type="entry name" value="DHHC"/>
    <property type="match status" value="1"/>
</dbReference>
<feature type="region of interest" description="Disordered" evidence="9">
    <location>
        <begin position="1"/>
        <end position="20"/>
    </location>
</feature>
<sequence>MEQITSEDEKKQIQNQQRRSGTILRMNLDESIRGGQGQQQIGGAGYQSKSNDLIDIRNNTSSRPISSSYHEIGEDPLAYQQEEHKFILKLLAQGSIDELRIYLQKVQIDLTEVWDQSGFNLLHLAAYKNSLVAIQLFCEYLIEEEALKQQDDMKSRIQRYHREQTFQLVAQSPHQKLVNWIHQPAQGEEGFTALHFAAFNGNVKIIQHLVSMGADIDIIHKASRSQVSLFHVAAQGDQPGVLAYLKMHMSLTDPNIVNKKDCKYATPLHWACYAGSENSVQFLLAWGANPNSQDLSGFTPLHLAVKSAEDIKTARIVRFLLIKGAKRDQIDSYGRKPIDIAKECKASTVRKEMVQYLVIILSDQYSIDDEFSMTNKILMVSNFLFTSVFFLLSWLTDPGYLEQSDRIDFLQIVPKFEPHQLCPDCSLIRTQRCRHCNICNKCVERYDHHCPWINNCVGYRNHCYFYIYIVSLLTYMITVFFILVTSLESRLKPHLKISQIKDMYILDSLSNAIYGVEGDERSYFIMNLCNIILLIVCIIFMIPLMILVFVQTKNMMSNETTGERFSRKREQSGASSATSGNDIAPSDLLQQQQPTAQPLFTQSTSHDKIYQQQDQQKYQDEPQLSLAKCTIQTVQNCLLMSCSTEVPTQETLLKNRFQVIQ</sequence>
<dbReference type="InterPro" id="IPR001594">
    <property type="entry name" value="Palmitoyltrfase_DHHC"/>
</dbReference>
<dbReference type="PROSITE" id="PS50088">
    <property type="entry name" value="ANK_REPEAT"/>
    <property type="match status" value="3"/>
</dbReference>
<dbReference type="OMA" id="FGQLREC"/>
<dbReference type="SUPFAM" id="SSF48403">
    <property type="entry name" value="Ankyrin repeat"/>
    <property type="match status" value="1"/>
</dbReference>
<keyword evidence="12" id="KW-1185">Reference proteome</keyword>
<dbReference type="EC" id="2.3.1.225" evidence="8"/>
<dbReference type="Pfam" id="PF01529">
    <property type="entry name" value="DHHC"/>
    <property type="match status" value="1"/>
</dbReference>
<dbReference type="SMART" id="SM00248">
    <property type="entry name" value="ANK"/>
    <property type="match status" value="6"/>
</dbReference>
<feature type="repeat" description="ANK" evidence="7">
    <location>
        <begin position="263"/>
        <end position="295"/>
    </location>
</feature>
<keyword evidence="2 8" id="KW-0812">Transmembrane</keyword>
<protein>
    <recommendedName>
        <fullName evidence="8">Palmitoyltransferase</fullName>
        <ecNumber evidence="8">2.3.1.225</ecNumber>
    </recommendedName>
</protein>
<dbReference type="InterPro" id="IPR002110">
    <property type="entry name" value="Ankyrin_rpt"/>
</dbReference>
<feature type="transmembrane region" description="Helical" evidence="8">
    <location>
        <begin position="463"/>
        <end position="484"/>
    </location>
</feature>
<evidence type="ECO:0000256" key="4">
    <source>
        <dbReference type="ARBA" id="ARBA00022989"/>
    </source>
</evidence>
<comment type="similarity">
    <text evidence="8">Belongs to the DHHC palmitoyltransferase family.</text>
</comment>
<keyword evidence="4 8" id="KW-1133">Transmembrane helix</keyword>
<dbReference type="InterPro" id="IPR036770">
    <property type="entry name" value="Ankyrin_rpt-contain_sf"/>
</dbReference>
<organism evidence="11 12">
    <name type="scientific">Stylonychia lemnae</name>
    <name type="common">Ciliate</name>
    <dbReference type="NCBI Taxonomy" id="5949"/>
    <lineage>
        <taxon>Eukaryota</taxon>
        <taxon>Sar</taxon>
        <taxon>Alveolata</taxon>
        <taxon>Ciliophora</taxon>
        <taxon>Intramacronucleata</taxon>
        <taxon>Spirotrichea</taxon>
        <taxon>Stichotrichia</taxon>
        <taxon>Sporadotrichida</taxon>
        <taxon>Oxytrichidae</taxon>
        <taxon>Stylonychinae</taxon>
        <taxon>Stylonychia</taxon>
    </lineage>
</organism>
<feature type="repeat" description="ANK" evidence="7">
    <location>
        <begin position="189"/>
        <end position="221"/>
    </location>
</feature>
<comment type="domain">
    <text evidence="8">The DHHC domain is required for palmitoyltransferase activity.</text>
</comment>
<evidence type="ECO:0000256" key="7">
    <source>
        <dbReference type="PROSITE-ProRule" id="PRU00023"/>
    </source>
</evidence>
<dbReference type="GO" id="GO:0016020">
    <property type="term" value="C:membrane"/>
    <property type="evidence" value="ECO:0007669"/>
    <property type="project" value="UniProtKB-SubCell"/>
</dbReference>
<gene>
    <name evidence="11" type="primary">Contig7122.g7610</name>
    <name evidence="11" type="ORF">STYLEM_4848</name>
</gene>
<dbReference type="PROSITE" id="PS50297">
    <property type="entry name" value="ANK_REP_REGION"/>
    <property type="match status" value="3"/>
</dbReference>
<dbReference type="InParanoid" id="A0A078A2Y9"/>
<dbReference type="Pfam" id="PF12796">
    <property type="entry name" value="Ank_2"/>
    <property type="match status" value="1"/>
</dbReference>
<dbReference type="OrthoDB" id="163438at2759"/>
<evidence type="ECO:0000313" key="12">
    <source>
        <dbReference type="Proteomes" id="UP000039865"/>
    </source>
</evidence>
<feature type="transmembrane region" description="Helical" evidence="8">
    <location>
        <begin position="377"/>
        <end position="396"/>
    </location>
</feature>
<feature type="compositionally biased region" description="Basic and acidic residues" evidence="9">
    <location>
        <begin position="561"/>
        <end position="571"/>
    </location>
</feature>
<keyword evidence="3" id="KW-0677">Repeat</keyword>
<evidence type="ECO:0000259" key="10">
    <source>
        <dbReference type="Pfam" id="PF01529"/>
    </source>
</evidence>
<keyword evidence="6 8" id="KW-0472">Membrane</keyword>
<keyword evidence="8" id="KW-0012">Acyltransferase</keyword>
<evidence type="ECO:0000256" key="6">
    <source>
        <dbReference type="ARBA" id="ARBA00023136"/>
    </source>
</evidence>
<reference evidence="11 12" key="1">
    <citation type="submission" date="2014-06" db="EMBL/GenBank/DDBJ databases">
        <authorList>
            <person name="Swart Estienne"/>
        </authorList>
    </citation>
    <scope>NUCLEOTIDE SEQUENCE [LARGE SCALE GENOMIC DNA]</scope>
    <source>
        <strain evidence="11 12">130c</strain>
    </source>
</reference>
<dbReference type="AlphaFoldDB" id="A0A078A2Y9"/>
<evidence type="ECO:0000256" key="5">
    <source>
        <dbReference type="ARBA" id="ARBA00023043"/>
    </source>
</evidence>
<dbReference type="Pfam" id="PF00023">
    <property type="entry name" value="Ank"/>
    <property type="match status" value="1"/>
</dbReference>
<evidence type="ECO:0000256" key="2">
    <source>
        <dbReference type="ARBA" id="ARBA00022692"/>
    </source>
</evidence>
<evidence type="ECO:0000256" key="8">
    <source>
        <dbReference type="RuleBase" id="RU079119"/>
    </source>
</evidence>
<evidence type="ECO:0000313" key="11">
    <source>
        <dbReference type="EMBL" id="CDW75853.1"/>
    </source>
</evidence>
<feature type="domain" description="Palmitoyltransferase DHHC" evidence="10">
    <location>
        <begin position="416"/>
        <end position="566"/>
    </location>
</feature>
<name>A0A078A2Y9_STYLE</name>
<dbReference type="PANTHER" id="PTHR24161">
    <property type="entry name" value="ANK_REP_REGION DOMAIN-CONTAINING PROTEIN-RELATED"/>
    <property type="match status" value="1"/>
</dbReference>